<dbReference type="SUPFAM" id="SSF51445">
    <property type="entry name" value="(Trans)glycosidases"/>
    <property type="match status" value="1"/>
</dbReference>
<comment type="subcellular location">
    <subcellularLocation>
        <location evidence="4">Cell membrane</location>
        <topology evidence="4">Lipid-anchor</topology>
        <topology evidence="4">GPI-anchor</topology>
    </subcellularLocation>
</comment>
<dbReference type="RefSeq" id="XP_056037968.1">
    <property type="nucleotide sequence ID" value="XM_056182860.1"/>
</dbReference>
<name>A0AAE9WCN6_9SCHI</name>
<evidence type="ECO:0000313" key="5">
    <source>
        <dbReference type="EMBL" id="WBW73725.1"/>
    </source>
</evidence>
<accession>A0AAE9WCN6</accession>
<keyword evidence="4" id="KW-0449">Lipoprotein</keyword>
<reference evidence="5 6" key="1">
    <citation type="journal article" date="2023" name="G3 (Bethesda)">
        <title>A high-quality reference genome for the fission yeast Schizosaccharomyces osmophilus.</title>
        <authorList>
            <person name="Jia G.S."/>
            <person name="Zhang W.C."/>
            <person name="Liang Y."/>
            <person name="Liu X.H."/>
            <person name="Rhind N."/>
            <person name="Pidoux A."/>
            <person name="Brysch-Herzberg M."/>
            <person name="Du L.L."/>
        </authorList>
    </citation>
    <scope>NUCLEOTIDE SEQUENCE [LARGE SCALE GENOMIC DNA]</scope>
    <source>
        <strain evidence="5 6">CBS 15793</strain>
    </source>
</reference>
<dbReference type="GO" id="GO:0098552">
    <property type="term" value="C:side of membrane"/>
    <property type="evidence" value="ECO:0007669"/>
    <property type="project" value="UniProtKB-KW"/>
</dbReference>
<evidence type="ECO:0000313" key="6">
    <source>
        <dbReference type="Proteomes" id="UP001212411"/>
    </source>
</evidence>
<dbReference type="KEGG" id="som:SOMG_04073"/>
<dbReference type="Proteomes" id="UP001212411">
    <property type="component" value="Chromosome 2"/>
</dbReference>
<dbReference type="Pfam" id="PF03198">
    <property type="entry name" value="Glyco_hydro_72"/>
    <property type="match status" value="1"/>
</dbReference>
<dbReference type="InterPro" id="IPR017853">
    <property type="entry name" value="GH"/>
</dbReference>
<protein>
    <recommendedName>
        <fullName evidence="4">1,3-beta-glucanosyltransferase</fullName>
        <ecNumber evidence="4">2.4.1.-</ecNumber>
    </recommendedName>
</protein>
<proteinExistence type="inferred from homology"/>
<comment type="function">
    <text evidence="4">Splits internally a 1,3-beta-glucan molecule and transfers the newly generated reducing end (the donor) to the non-reducing end of another 1,3-beta-glucan molecule (the acceptor) forming a 1,3-beta linkage, resulting in the elongation of 1,3-beta-glucan chains in the cell wall.</text>
</comment>
<dbReference type="EC" id="2.4.1.-" evidence="4"/>
<dbReference type="GO" id="GO:0005886">
    <property type="term" value="C:plasma membrane"/>
    <property type="evidence" value="ECO:0007669"/>
    <property type="project" value="UniProtKB-SubCell"/>
</dbReference>
<keyword evidence="3" id="KW-0325">Glycoprotein</keyword>
<dbReference type="InterPro" id="IPR004886">
    <property type="entry name" value="Glucanosyltransferase"/>
</dbReference>
<keyword evidence="6" id="KW-1185">Reference proteome</keyword>
<dbReference type="GO" id="GO:0016740">
    <property type="term" value="F:transferase activity"/>
    <property type="evidence" value="ECO:0007669"/>
    <property type="project" value="UniProtKB-KW"/>
</dbReference>
<evidence type="ECO:0000256" key="1">
    <source>
        <dbReference type="ARBA" id="ARBA00007528"/>
    </source>
</evidence>
<evidence type="ECO:0000256" key="4">
    <source>
        <dbReference type="RuleBase" id="RU361209"/>
    </source>
</evidence>
<gene>
    <name evidence="5" type="ORF">SOMG_04073</name>
</gene>
<keyword evidence="4" id="KW-0472">Membrane</keyword>
<dbReference type="GeneID" id="80877549"/>
<dbReference type="AlphaFoldDB" id="A0AAE9WCN6"/>
<evidence type="ECO:0000256" key="2">
    <source>
        <dbReference type="ARBA" id="ARBA00022729"/>
    </source>
</evidence>
<comment type="similarity">
    <text evidence="1 4">Belongs to the glycosyl hydrolase 72 family.</text>
</comment>
<dbReference type="Gene3D" id="3.20.20.80">
    <property type="entry name" value="Glycosidases"/>
    <property type="match status" value="1"/>
</dbReference>
<keyword evidence="4" id="KW-0336">GPI-anchor</keyword>
<dbReference type="EMBL" id="CP115612">
    <property type="protein sequence ID" value="WBW73725.1"/>
    <property type="molecule type" value="Genomic_DNA"/>
</dbReference>
<keyword evidence="4" id="KW-0808">Transferase</keyword>
<evidence type="ECO:0000256" key="3">
    <source>
        <dbReference type="ARBA" id="ARBA00023180"/>
    </source>
</evidence>
<sequence>MPRDSLKSQKKKRLQEITKPAIKTFTGNEVVKIATNTPQDNATEADFLGYNYYEWCGDSNLYASGYAARTNELQNITVPIFFF</sequence>
<keyword evidence="2" id="KW-0732">Signal</keyword>
<organism evidence="5 6">
    <name type="scientific">Schizosaccharomyces osmophilus</name>
    <dbReference type="NCBI Taxonomy" id="2545709"/>
    <lineage>
        <taxon>Eukaryota</taxon>
        <taxon>Fungi</taxon>
        <taxon>Dikarya</taxon>
        <taxon>Ascomycota</taxon>
        <taxon>Taphrinomycotina</taxon>
        <taxon>Schizosaccharomycetes</taxon>
        <taxon>Schizosaccharomycetales</taxon>
        <taxon>Schizosaccharomycetaceae</taxon>
        <taxon>Schizosaccharomyces</taxon>
    </lineage>
</organism>